<evidence type="ECO:0000313" key="2">
    <source>
        <dbReference type="EMBL" id="VEL19695.1"/>
    </source>
</evidence>
<feature type="compositionally biased region" description="Basic and acidic residues" evidence="1">
    <location>
        <begin position="149"/>
        <end position="171"/>
    </location>
</feature>
<feature type="region of interest" description="Disordered" evidence="1">
    <location>
        <begin position="141"/>
        <end position="185"/>
    </location>
</feature>
<dbReference type="EMBL" id="CAAALY010042786">
    <property type="protein sequence ID" value="VEL19695.1"/>
    <property type="molecule type" value="Genomic_DNA"/>
</dbReference>
<feature type="compositionally biased region" description="Polar residues" evidence="1">
    <location>
        <begin position="76"/>
        <end position="85"/>
    </location>
</feature>
<sequence length="682" mass="71584">MSESGQINSQPIVLPECNLHEDIGSLLFKQLLTDVTLVVVSRGTGANSHSLPTETCAVPNSSQPRESSNDREPSDSIISPATTRNCTHHHHNHLHHFALHQPCPHAHNHITDSSSNEERPLHTYSKPLMVEDEAIHEVCDENQGVSSEVDYREAANSTRSDDSRGKSDESKMQTGQKTISRDINRKIFSSLEKNNINENGGANADPLLKMSALRCSIRSTSQKSPLKPEEFALFSDSTSSKSPNSSRGRIRGGRNLVASANSKHAAFGNKSHCSSCICSSGTSSGTNMATCSSVLCDACQQYQIRSNSTNRGGCFAAQRSNLNEKVIDPTNRSSEFHTYIFNGSLPAEHISRFDSEGKQIPVSSEYFPEIELNESIEPAKPSRSDQPGSRFASAICSDEVNSTPSHVVSRTLGLDYSVATVNATSSSSTSSTTTSAPSASSCSSVELLSFRKGFTGRMQPSGAKKSESTGAISLEAEPSAIACEDASSVPGVGLSQNLCSSSAVPVSASPAGLNSGSAFSASQPVLETPGESASNSESSEVQLQLVSNPSCAHIPHSLTPTSTTTTAVAGTGSSSLNALQVAVSSRIPSSESEEVVVEPAVSTVTAAAPLSQCSAGCCCSTALAACPLCQTYALANQTSAHELRGHSATMGATTALTTITTTTVTSAYNNNSNSAVGKFFLL</sequence>
<feature type="compositionally biased region" description="Low complexity" evidence="1">
    <location>
        <begin position="235"/>
        <end position="247"/>
    </location>
</feature>
<evidence type="ECO:0000313" key="3">
    <source>
        <dbReference type="Proteomes" id="UP000784294"/>
    </source>
</evidence>
<dbReference type="Proteomes" id="UP000784294">
    <property type="component" value="Unassembled WGS sequence"/>
</dbReference>
<feature type="region of interest" description="Disordered" evidence="1">
    <location>
        <begin position="45"/>
        <end position="87"/>
    </location>
</feature>
<reference evidence="2" key="1">
    <citation type="submission" date="2018-11" db="EMBL/GenBank/DDBJ databases">
        <authorList>
            <consortium name="Pathogen Informatics"/>
        </authorList>
    </citation>
    <scope>NUCLEOTIDE SEQUENCE</scope>
</reference>
<evidence type="ECO:0000256" key="1">
    <source>
        <dbReference type="SAM" id="MobiDB-lite"/>
    </source>
</evidence>
<comment type="caution">
    <text evidence="2">The sequence shown here is derived from an EMBL/GenBank/DDBJ whole genome shotgun (WGS) entry which is preliminary data.</text>
</comment>
<organism evidence="2 3">
    <name type="scientific">Protopolystoma xenopodis</name>
    <dbReference type="NCBI Taxonomy" id="117903"/>
    <lineage>
        <taxon>Eukaryota</taxon>
        <taxon>Metazoa</taxon>
        <taxon>Spiralia</taxon>
        <taxon>Lophotrochozoa</taxon>
        <taxon>Platyhelminthes</taxon>
        <taxon>Monogenea</taxon>
        <taxon>Polyopisthocotylea</taxon>
        <taxon>Polystomatidea</taxon>
        <taxon>Polystomatidae</taxon>
        <taxon>Protopolystoma</taxon>
    </lineage>
</organism>
<proteinExistence type="predicted"/>
<name>A0A3S5A4L2_9PLAT</name>
<gene>
    <name evidence="2" type="ORF">PXEA_LOCUS13135</name>
</gene>
<keyword evidence="3" id="KW-1185">Reference proteome</keyword>
<protein>
    <submittedName>
        <fullName evidence="2">Uncharacterized protein</fullName>
    </submittedName>
</protein>
<dbReference type="AlphaFoldDB" id="A0A3S5A4L2"/>
<dbReference type="OrthoDB" id="6359816at2759"/>
<feature type="compositionally biased region" description="Polar residues" evidence="1">
    <location>
        <begin position="45"/>
        <end position="66"/>
    </location>
</feature>
<accession>A0A3S5A4L2</accession>
<feature type="region of interest" description="Disordered" evidence="1">
    <location>
        <begin position="226"/>
        <end position="252"/>
    </location>
</feature>